<accession>A0A261SKG6</accession>
<dbReference type="Gene3D" id="1.10.10.10">
    <property type="entry name" value="Winged helix-like DNA-binding domain superfamily/Winged helix DNA-binding domain"/>
    <property type="match status" value="1"/>
</dbReference>
<dbReference type="InterPro" id="IPR011991">
    <property type="entry name" value="ArsR-like_HTH"/>
</dbReference>
<dbReference type="AlphaFoldDB" id="A0A261SKG6"/>
<feature type="domain" description="HTH iclR-type" evidence="4">
    <location>
        <begin position="1"/>
        <end position="63"/>
    </location>
</feature>
<evidence type="ECO:0008006" key="8">
    <source>
        <dbReference type="Google" id="ProtNLM"/>
    </source>
</evidence>
<dbReference type="GO" id="GO:0003677">
    <property type="term" value="F:DNA binding"/>
    <property type="evidence" value="ECO:0007669"/>
    <property type="project" value="UniProtKB-KW"/>
</dbReference>
<dbReference type="InterPro" id="IPR050707">
    <property type="entry name" value="HTH_MetabolicPath_Reg"/>
</dbReference>
<dbReference type="SUPFAM" id="SSF46785">
    <property type="entry name" value="Winged helix' DNA-binding domain"/>
    <property type="match status" value="1"/>
</dbReference>
<dbReference type="PROSITE" id="PS51077">
    <property type="entry name" value="HTH_ICLR"/>
    <property type="match status" value="1"/>
</dbReference>
<evidence type="ECO:0000313" key="7">
    <source>
        <dbReference type="Proteomes" id="UP000216020"/>
    </source>
</evidence>
<evidence type="ECO:0000259" key="4">
    <source>
        <dbReference type="PROSITE" id="PS51077"/>
    </source>
</evidence>
<evidence type="ECO:0000256" key="1">
    <source>
        <dbReference type="ARBA" id="ARBA00023015"/>
    </source>
</evidence>
<keyword evidence="1" id="KW-0805">Transcription regulation</keyword>
<dbReference type="GO" id="GO:0003700">
    <property type="term" value="F:DNA-binding transcription factor activity"/>
    <property type="evidence" value="ECO:0007669"/>
    <property type="project" value="TreeGrafter"/>
</dbReference>
<dbReference type="Gene3D" id="3.30.450.40">
    <property type="match status" value="1"/>
</dbReference>
<dbReference type="SUPFAM" id="SSF55781">
    <property type="entry name" value="GAF domain-like"/>
    <property type="match status" value="1"/>
</dbReference>
<feature type="domain" description="IclR-ED" evidence="5">
    <location>
        <begin position="64"/>
        <end position="248"/>
    </location>
</feature>
<evidence type="ECO:0000259" key="5">
    <source>
        <dbReference type="PROSITE" id="PS51078"/>
    </source>
</evidence>
<comment type="caution">
    <text evidence="6">The sequence shown here is derived from an EMBL/GenBank/DDBJ whole genome shotgun (WGS) entry which is preliminary data.</text>
</comment>
<gene>
    <name evidence="6" type="ORF">CAL29_03565</name>
</gene>
<proteinExistence type="predicted"/>
<name>A0A261SKG6_9BORD</name>
<evidence type="ECO:0000256" key="3">
    <source>
        <dbReference type="ARBA" id="ARBA00023163"/>
    </source>
</evidence>
<keyword evidence="2" id="KW-0238">DNA-binding</keyword>
<dbReference type="InterPro" id="IPR029016">
    <property type="entry name" value="GAF-like_dom_sf"/>
</dbReference>
<dbReference type="Pfam" id="PF01614">
    <property type="entry name" value="IclR_C"/>
    <property type="match status" value="1"/>
</dbReference>
<keyword evidence="3" id="KW-0804">Transcription</keyword>
<evidence type="ECO:0000313" key="6">
    <source>
        <dbReference type="EMBL" id="OZI37497.1"/>
    </source>
</evidence>
<reference evidence="7" key="1">
    <citation type="submission" date="2017-05" db="EMBL/GenBank/DDBJ databases">
        <title>Complete and WGS of Bordetella genogroups.</title>
        <authorList>
            <person name="Spilker T."/>
            <person name="Lipuma J."/>
        </authorList>
    </citation>
    <scope>NUCLEOTIDE SEQUENCE [LARGE SCALE GENOMIC DNA]</scope>
    <source>
        <strain evidence="7">AU16122</strain>
    </source>
</reference>
<dbReference type="Proteomes" id="UP000216020">
    <property type="component" value="Unassembled WGS sequence"/>
</dbReference>
<dbReference type="PROSITE" id="PS51078">
    <property type="entry name" value="ICLR_ED"/>
    <property type="match status" value="1"/>
</dbReference>
<dbReference type="GO" id="GO:0045892">
    <property type="term" value="P:negative regulation of DNA-templated transcription"/>
    <property type="evidence" value="ECO:0007669"/>
    <property type="project" value="TreeGrafter"/>
</dbReference>
<dbReference type="InterPro" id="IPR036388">
    <property type="entry name" value="WH-like_DNA-bd_sf"/>
</dbReference>
<dbReference type="PANTHER" id="PTHR30136">
    <property type="entry name" value="HELIX-TURN-HELIX TRANSCRIPTIONAL REGULATOR, ICLR FAMILY"/>
    <property type="match status" value="1"/>
</dbReference>
<protein>
    <recommendedName>
        <fullName evidence="8">IclR family transcriptional regulator</fullName>
    </recommendedName>
</protein>
<dbReference type="PANTHER" id="PTHR30136:SF35">
    <property type="entry name" value="HTH-TYPE TRANSCRIPTIONAL REGULATOR RV1719"/>
    <property type="match status" value="1"/>
</dbReference>
<dbReference type="EMBL" id="NEVM01000001">
    <property type="protein sequence ID" value="OZI37497.1"/>
    <property type="molecule type" value="Genomic_DNA"/>
</dbReference>
<dbReference type="OrthoDB" id="9807558at2"/>
<dbReference type="InterPro" id="IPR014757">
    <property type="entry name" value="Tscrpt_reg_IclR_C"/>
</dbReference>
<evidence type="ECO:0000256" key="2">
    <source>
        <dbReference type="ARBA" id="ARBA00023125"/>
    </source>
</evidence>
<dbReference type="SMART" id="SM00346">
    <property type="entry name" value="HTH_ICLR"/>
    <property type="match status" value="1"/>
</dbReference>
<dbReference type="CDD" id="cd00090">
    <property type="entry name" value="HTH_ARSR"/>
    <property type="match status" value="1"/>
</dbReference>
<organism evidence="6 7">
    <name type="scientific">Bordetella genomosp. 10</name>
    <dbReference type="NCBI Taxonomy" id="1416804"/>
    <lineage>
        <taxon>Bacteria</taxon>
        <taxon>Pseudomonadati</taxon>
        <taxon>Pseudomonadota</taxon>
        <taxon>Betaproteobacteria</taxon>
        <taxon>Burkholderiales</taxon>
        <taxon>Alcaligenaceae</taxon>
        <taxon>Bordetella</taxon>
    </lineage>
</organism>
<dbReference type="InterPro" id="IPR036390">
    <property type="entry name" value="WH_DNA-bd_sf"/>
</dbReference>
<sequence>MSILDSATDVLRLLAHSGRDLTVTDVVNHLGVPKSSASRVLKQMMACGLLERDARTLAYRPALLILELSHQVRSSSSILDRMEDALQALVRETGHTAYISVLDETCRDVVVLRVRHGSHPLRVVTWPGHRSPAVAVSTGRTLLARIPDDTLTRLYGEHYPVVPARAPGDLPALRKRLEQVRRDGWSIAMDEALPGVGSISCSVADPESGETLAFCLSFPVPQEDQDFVDALTQRLVGHARAIGRAAGDEFWTARS</sequence>
<dbReference type="RefSeq" id="WP_094851602.1">
    <property type="nucleotide sequence ID" value="NZ_NEVM01000001.1"/>
</dbReference>
<keyword evidence="7" id="KW-1185">Reference proteome</keyword>
<dbReference type="Pfam" id="PF09339">
    <property type="entry name" value="HTH_IclR"/>
    <property type="match status" value="1"/>
</dbReference>
<dbReference type="InterPro" id="IPR005471">
    <property type="entry name" value="Tscrpt_reg_IclR_N"/>
</dbReference>